<dbReference type="EMBL" id="MCRJ01000177">
    <property type="protein sequence ID" value="ODN68453.1"/>
    <property type="molecule type" value="Genomic_DNA"/>
</dbReference>
<gene>
    <name evidence="2" type="ORF">A6302_04247</name>
</gene>
<sequence>MRADAVYGRSLALFAAGDVRGATLAATAPEMTAARRDEVGVAVLSEQAIAAFTPGAGRRPLPCSTRAAPMPRRPATSA</sequence>
<reference evidence="2 3" key="1">
    <citation type="submission" date="2016-07" db="EMBL/GenBank/DDBJ databases">
        <title>Draft Genome Sequence of Methylobrevis pamukkalensis PK2.</title>
        <authorList>
            <person name="Vasilenko O.V."/>
            <person name="Doronina N.V."/>
            <person name="Shmareva M.N."/>
            <person name="Tarlachkov S.V."/>
            <person name="Mustakhimov I."/>
            <person name="Trotsenko Y.A."/>
        </authorList>
    </citation>
    <scope>NUCLEOTIDE SEQUENCE [LARGE SCALE GENOMIC DNA]</scope>
    <source>
        <strain evidence="2 3">PK2</strain>
    </source>
</reference>
<dbReference type="AlphaFoldDB" id="A0A1E3GWM1"/>
<protein>
    <submittedName>
        <fullName evidence="2">Uncharacterized protein</fullName>
    </submittedName>
</protein>
<keyword evidence="3" id="KW-1185">Reference proteome</keyword>
<proteinExistence type="predicted"/>
<organism evidence="2 3">
    <name type="scientific">Methylobrevis pamukkalensis</name>
    <dbReference type="NCBI Taxonomy" id="1439726"/>
    <lineage>
        <taxon>Bacteria</taxon>
        <taxon>Pseudomonadati</taxon>
        <taxon>Pseudomonadota</taxon>
        <taxon>Alphaproteobacteria</taxon>
        <taxon>Hyphomicrobiales</taxon>
        <taxon>Pleomorphomonadaceae</taxon>
        <taxon>Methylobrevis</taxon>
    </lineage>
</organism>
<feature type="region of interest" description="Disordered" evidence="1">
    <location>
        <begin position="55"/>
        <end position="78"/>
    </location>
</feature>
<evidence type="ECO:0000256" key="1">
    <source>
        <dbReference type="SAM" id="MobiDB-lite"/>
    </source>
</evidence>
<evidence type="ECO:0000313" key="3">
    <source>
        <dbReference type="Proteomes" id="UP000094622"/>
    </source>
</evidence>
<dbReference type="Proteomes" id="UP000094622">
    <property type="component" value="Unassembled WGS sequence"/>
</dbReference>
<name>A0A1E3GWM1_9HYPH</name>
<comment type="caution">
    <text evidence="2">The sequence shown here is derived from an EMBL/GenBank/DDBJ whole genome shotgun (WGS) entry which is preliminary data.</text>
</comment>
<dbReference type="RefSeq" id="WP_069308364.1">
    <property type="nucleotide sequence ID" value="NZ_MCRJ01000177.1"/>
</dbReference>
<accession>A0A1E3GWM1</accession>
<evidence type="ECO:0000313" key="2">
    <source>
        <dbReference type="EMBL" id="ODN68453.1"/>
    </source>
</evidence>